<accession>A0AAV4S8V6</accession>
<reference evidence="2 3" key="1">
    <citation type="submission" date="2021-06" db="EMBL/GenBank/DDBJ databases">
        <title>Caerostris darwini draft genome.</title>
        <authorList>
            <person name="Kono N."/>
            <person name="Arakawa K."/>
        </authorList>
    </citation>
    <scope>NUCLEOTIDE SEQUENCE [LARGE SCALE GENOMIC DNA]</scope>
</reference>
<keyword evidence="3" id="KW-1185">Reference proteome</keyword>
<name>A0AAV4S8V6_9ARAC</name>
<comment type="caution">
    <text evidence="2">The sequence shown here is derived from an EMBL/GenBank/DDBJ whole genome shotgun (WGS) entry which is preliminary data.</text>
</comment>
<dbReference type="Proteomes" id="UP001054837">
    <property type="component" value="Unassembled WGS sequence"/>
</dbReference>
<gene>
    <name evidence="2" type="ORF">CDAR_210061</name>
</gene>
<feature type="region of interest" description="Disordered" evidence="1">
    <location>
        <begin position="54"/>
        <end position="82"/>
    </location>
</feature>
<organism evidence="2 3">
    <name type="scientific">Caerostris darwini</name>
    <dbReference type="NCBI Taxonomy" id="1538125"/>
    <lineage>
        <taxon>Eukaryota</taxon>
        <taxon>Metazoa</taxon>
        <taxon>Ecdysozoa</taxon>
        <taxon>Arthropoda</taxon>
        <taxon>Chelicerata</taxon>
        <taxon>Arachnida</taxon>
        <taxon>Araneae</taxon>
        <taxon>Araneomorphae</taxon>
        <taxon>Entelegynae</taxon>
        <taxon>Araneoidea</taxon>
        <taxon>Araneidae</taxon>
        <taxon>Caerostris</taxon>
    </lineage>
</organism>
<feature type="compositionally biased region" description="Polar residues" evidence="1">
    <location>
        <begin position="58"/>
        <end position="68"/>
    </location>
</feature>
<proteinExistence type="predicted"/>
<protein>
    <submittedName>
        <fullName evidence="2">Uncharacterized protein</fullName>
    </submittedName>
</protein>
<sequence length="120" mass="13354">MLKELIDDDSESSNLFTGVFMLHLNSQFFAYTVESVVGNVMSIHAGVSSMLEMEVSPDDSQSPFQGQLSPAAPEQHPQTHSPDVICSTLQILSPPPINSPNLHLFLFLIRPHHRLLEYLP</sequence>
<evidence type="ECO:0000313" key="2">
    <source>
        <dbReference type="EMBL" id="GIY30673.1"/>
    </source>
</evidence>
<evidence type="ECO:0000256" key="1">
    <source>
        <dbReference type="SAM" id="MobiDB-lite"/>
    </source>
</evidence>
<evidence type="ECO:0000313" key="3">
    <source>
        <dbReference type="Proteomes" id="UP001054837"/>
    </source>
</evidence>
<dbReference type="AlphaFoldDB" id="A0AAV4S8V6"/>
<dbReference type="EMBL" id="BPLQ01007530">
    <property type="protein sequence ID" value="GIY30673.1"/>
    <property type="molecule type" value="Genomic_DNA"/>
</dbReference>